<dbReference type="InterPro" id="IPR052228">
    <property type="entry name" value="Sec_Metab_Biosynth_Oxidored"/>
</dbReference>
<dbReference type="Gene3D" id="3.40.50.720">
    <property type="entry name" value="NAD(P)-binding Rossmann-like Domain"/>
    <property type="match status" value="1"/>
</dbReference>
<dbReference type="EMBL" id="NPIC01000011">
    <property type="protein sequence ID" value="RDL31847.1"/>
    <property type="molecule type" value="Genomic_DNA"/>
</dbReference>
<comment type="caution">
    <text evidence="2">The sequence shown here is derived from an EMBL/GenBank/DDBJ whole genome shotgun (WGS) entry which is preliminary data.</text>
</comment>
<dbReference type="OrthoDB" id="2898509at2759"/>
<dbReference type="GeneID" id="43602098"/>
<dbReference type="Proteomes" id="UP000254866">
    <property type="component" value="Unassembled WGS sequence"/>
</dbReference>
<accession>A0A370TC68</accession>
<proteinExistence type="predicted"/>
<protein>
    <recommendedName>
        <fullName evidence="4">NAD(P)-binding protein</fullName>
    </recommendedName>
</protein>
<evidence type="ECO:0000313" key="2">
    <source>
        <dbReference type="EMBL" id="RDL31847.1"/>
    </source>
</evidence>
<keyword evidence="3" id="KW-1185">Reference proteome</keyword>
<reference evidence="2 3" key="1">
    <citation type="journal article" date="2018" name="IMA Fungus">
        <title>IMA Genome-F 9: Draft genome sequence of Annulohypoxylon stygium, Aspergillus mulundensis, Berkeleyomyces basicola (syn. Thielaviopsis basicola), Ceratocystis smalleyi, two Cercospora beticola strains, Coleophoma cylindrospora, Fusarium fracticaudum, Phialophora cf. hyalina, and Morchella septimelata.</title>
        <authorList>
            <person name="Wingfield B.D."/>
            <person name="Bills G.F."/>
            <person name="Dong Y."/>
            <person name="Huang W."/>
            <person name="Nel W.J."/>
            <person name="Swalarsk-Parry B.S."/>
            <person name="Vaghefi N."/>
            <person name="Wilken P.M."/>
            <person name="An Z."/>
            <person name="de Beer Z.W."/>
            <person name="De Vos L."/>
            <person name="Chen L."/>
            <person name="Duong T.A."/>
            <person name="Gao Y."/>
            <person name="Hammerbacher A."/>
            <person name="Kikkert J.R."/>
            <person name="Li Y."/>
            <person name="Li H."/>
            <person name="Li K."/>
            <person name="Li Q."/>
            <person name="Liu X."/>
            <person name="Ma X."/>
            <person name="Naidoo K."/>
            <person name="Pethybridge S.J."/>
            <person name="Sun J."/>
            <person name="Steenkamp E.T."/>
            <person name="van der Nest M.A."/>
            <person name="van Wyk S."/>
            <person name="Wingfield M.J."/>
            <person name="Xiong C."/>
            <person name="Yue Q."/>
            <person name="Zhang X."/>
        </authorList>
    </citation>
    <scope>NUCLEOTIDE SEQUENCE [LARGE SCALE GENOMIC DNA]</scope>
    <source>
        <strain evidence="2 3">BP 5553</strain>
    </source>
</reference>
<dbReference type="STRING" id="2656787.A0A370TC68"/>
<dbReference type="InterPro" id="IPR036291">
    <property type="entry name" value="NAD(P)-bd_dom_sf"/>
</dbReference>
<dbReference type="RefSeq" id="XP_031865779.1">
    <property type="nucleotide sequence ID" value="XM_032017872.1"/>
</dbReference>
<dbReference type="GO" id="GO:0016491">
    <property type="term" value="F:oxidoreductase activity"/>
    <property type="evidence" value="ECO:0007669"/>
    <property type="project" value="UniProtKB-KW"/>
</dbReference>
<evidence type="ECO:0008006" key="4">
    <source>
        <dbReference type="Google" id="ProtNLM"/>
    </source>
</evidence>
<gene>
    <name evidence="2" type="ORF">BP5553_09249</name>
</gene>
<keyword evidence="1" id="KW-0560">Oxidoreductase</keyword>
<sequence>MVSLPTVQSSNALIDSSLGAGLVAVFAGGTNGIGETTLRQFAKHTIKPRIYFIGRSQEAGDRITAELKALNPEGQYQFIQKDTSLIRNVDEVCKYIKEKEAWVNLLVLSTGTLVRDTETSENLNVAASLIHYSRHRFALNLLPLLQAAPSLRRVVSVAVATKEGPVDTTDFQCRNSTQGLLALRGHAASQITLSLEALAKKAPDVSFVHGFPGPVKSGIGRGTTGLAMALMKGVFLVLGLFMSMPLVEVGERHLWLCTSAVYPARVGGKDGIPAPKGIEVAKGTDGESGSGVYTVDKHGDSAGQQVVELLGKLRKEGVDELVWRDVESEFKRITGVDAI</sequence>
<evidence type="ECO:0000256" key="1">
    <source>
        <dbReference type="ARBA" id="ARBA00023002"/>
    </source>
</evidence>
<dbReference type="AlphaFoldDB" id="A0A370TC68"/>
<dbReference type="Pfam" id="PF00106">
    <property type="entry name" value="adh_short"/>
    <property type="match status" value="1"/>
</dbReference>
<organism evidence="2 3">
    <name type="scientific">Venustampulla echinocandica</name>
    <dbReference type="NCBI Taxonomy" id="2656787"/>
    <lineage>
        <taxon>Eukaryota</taxon>
        <taxon>Fungi</taxon>
        <taxon>Dikarya</taxon>
        <taxon>Ascomycota</taxon>
        <taxon>Pezizomycotina</taxon>
        <taxon>Leotiomycetes</taxon>
        <taxon>Helotiales</taxon>
        <taxon>Pleuroascaceae</taxon>
        <taxon>Venustampulla</taxon>
    </lineage>
</organism>
<evidence type="ECO:0000313" key="3">
    <source>
        <dbReference type="Proteomes" id="UP000254866"/>
    </source>
</evidence>
<dbReference type="SUPFAM" id="SSF51735">
    <property type="entry name" value="NAD(P)-binding Rossmann-fold domains"/>
    <property type="match status" value="1"/>
</dbReference>
<name>A0A370TC68_9HELO</name>
<dbReference type="PANTHER" id="PTHR47534:SF3">
    <property type="entry name" value="ALCOHOL DEHYDROGENASE-LIKE C-TERMINAL DOMAIN-CONTAINING PROTEIN"/>
    <property type="match status" value="1"/>
</dbReference>
<dbReference type="PANTHER" id="PTHR47534">
    <property type="entry name" value="YALI0E05731P"/>
    <property type="match status" value="1"/>
</dbReference>
<dbReference type="InterPro" id="IPR002347">
    <property type="entry name" value="SDR_fam"/>
</dbReference>